<dbReference type="AlphaFoldDB" id="A0A1T4L4K2"/>
<reference evidence="3 4" key="1">
    <citation type="submission" date="2017-02" db="EMBL/GenBank/DDBJ databases">
        <authorList>
            <person name="Peterson S.W."/>
        </authorList>
    </citation>
    <scope>NUCLEOTIDE SEQUENCE [LARGE SCALE GENOMIC DNA]</scope>
    <source>
        <strain evidence="3 4">USBA 369</strain>
    </source>
</reference>
<organism evidence="3 4">
    <name type="scientific">Consotaella salsifontis</name>
    <dbReference type="NCBI Taxonomy" id="1365950"/>
    <lineage>
        <taxon>Bacteria</taxon>
        <taxon>Pseudomonadati</taxon>
        <taxon>Pseudomonadota</taxon>
        <taxon>Alphaproteobacteria</taxon>
        <taxon>Hyphomicrobiales</taxon>
        <taxon>Aurantimonadaceae</taxon>
        <taxon>Consotaella</taxon>
    </lineage>
</organism>
<dbReference type="Gene3D" id="3.40.50.720">
    <property type="entry name" value="NAD(P)-binding Rossmann-like Domain"/>
    <property type="match status" value="1"/>
</dbReference>
<dbReference type="InterPro" id="IPR052698">
    <property type="entry name" value="MoCofactor_Util/Proc"/>
</dbReference>
<dbReference type="InterPro" id="IPR003777">
    <property type="entry name" value="XdhC_CoxI"/>
</dbReference>
<evidence type="ECO:0000313" key="3">
    <source>
        <dbReference type="EMBL" id="SJZ49563.1"/>
    </source>
</evidence>
<feature type="domain" description="XdhC- CoxI" evidence="1">
    <location>
        <begin position="20"/>
        <end position="87"/>
    </location>
</feature>
<feature type="domain" description="XdhC Rossmann" evidence="2">
    <location>
        <begin position="190"/>
        <end position="330"/>
    </location>
</feature>
<accession>A0A1T4L4K2</accession>
<dbReference type="OrthoDB" id="9815497at2"/>
<name>A0A1T4L4K2_9HYPH</name>
<evidence type="ECO:0000259" key="1">
    <source>
        <dbReference type="Pfam" id="PF02625"/>
    </source>
</evidence>
<dbReference type="Pfam" id="PF13478">
    <property type="entry name" value="XdhC_C"/>
    <property type="match status" value="1"/>
</dbReference>
<evidence type="ECO:0000313" key="4">
    <source>
        <dbReference type="Proteomes" id="UP000190135"/>
    </source>
</evidence>
<dbReference type="PANTHER" id="PTHR30388">
    <property type="entry name" value="ALDEHYDE OXIDOREDUCTASE MOLYBDENUM COFACTOR ASSEMBLY PROTEIN"/>
    <property type="match status" value="1"/>
</dbReference>
<proteinExistence type="predicted"/>
<dbReference type="EMBL" id="FUXL01000001">
    <property type="protein sequence ID" value="SJZ49563.1"/>
    <property type="molecule type" value="Genomic_DNA"/>
</dbReference>
<protein>
    <submittedName>
        <fullName evidence="3">Xanthine dehydrogenase accessory factor</fullName>
    </submittedName>
</protein>
<sequence length="351" mass="36301">MSEPQTLSPRLDALRTAAEWAEQRRSLALATVIETWGSAPRPAGSHLVIDAEGSFEGSVSGGCVEGAVVTEALDVIASGEPRLLEFGVADETAWRVGLSCGGRIRVHVGAVGEGDDALLAALNHERAARRAAALVTDLATGARRLVKEAEVAGDGLAGPIAESLRTGKSKLVESGSESLFVNPYLPSPRLVLIGAVHISQALAPMAAIAGLDVEIIDPRTAFASPERFPGVVVHADWPDAVLEQRPLDSYTALAALTHDPKIDDAPLMAALSVGCFYVGALGSRKTHGRRIERLGVAGIAENLLARIDAPIGLDIGAANPPEIAVAVLAGVISALRGRALRDSAASTARSA</sequence>
<dbReference type="Proteomes" id="UP000190135">
    <property type="component" value="Unassembled WGS sequence"/>
</dbReference>
<gene>
    <name evidence="3" type="ORF">SAMN05428963_10147</name>
</gene>
<dbReference type="STRING" id="1365950.SAMN05428963_10147"/>
<keyword evidence="4" id="KW-1185">Reference proteome</keyword>
<dbReference type="PANTHER" id="PTHR30388:SF4">
    <property type="entry name" value="MOLYBDENUM COFACTOR INSERTION CHAPERONE PAOD"/>
    <property type="match status" value="1"/>
</dbReference>
<dbReference type="Pfam" id="PF02625">
    <property type="entry name" value="XdhC_CoxI"/>
    <property type="match status" value="1"/>
</dbReference>
<evidence type="ECO:0000259" key="2">
    <source>
        <dbReference type="Pfam" id="PF13478"/>
    </source>
</evidence>
<dbReference type="InterPro" id="IPR027051">
    <property type="entry name" value="XdhC_Rossmann_dom"/>
</dbReference>
<dbReference type="RefSeq" id="WP_078706382.1">
    <property type="nucleotide sequence ID" value="NZ_FUXL01000001.1"/>
</dbReference>